<dbReference type="InterPro" id="IPR001486">
    <property type="entry name" value="Hemoglobin_trunc"/>
</dbReference>
<dbReference type="InterPro" id="IPR009050">
    <property type="entry name" value="Globin-like_sf"/>
</dbReference>
<dbReference type="Gene3D" id="1.10.490.10">
    <property type="entry name" value="Globins"/>
    <property type="match status" value="1"/>
</dbReference>
<keyword evidence="4" id="KW-0408">Iron</keyword>
<protein>
    <submittedName>
        <fullName evidence="6">Globin</fullName>
    </submittedName>
</protein>
<keyword evidence="7" id="KW-1185">Reference proteome</keyword>
<dbReference type="Proteomes" id="UP000681414">
    <property type="component" value="Unassembled WGS sequence"/>
</dbReference>
<dbReference type="PANTHER" id="PTHR47366">
    <property type="entry name" value="TWO-ON-TWO HEMOGLOBIN-3"/>
    <property type="match status" value="1"/>
</dbReference>
<dbReference type="AlphaFoldDB" id="A0A942TG13"/>
<comment type="similarity">
    <text evidence="5">Belongs to the truncated hemoglobin family. Group II subfamily.</text>
</comment>
<evidence type="ECO:0000256" key="5">
    <source>
        <dbReference type="ARBA" id="ARBA00034496"/>
    </source>
</evidence>
<evidence type="ECO:0000256" key="4">
    <source>
        <dbReference type="ARBA" id="ARBA00023004"/>
    </source>
</evidence>
<proteinExistence type="inferred from homology"/>
<evidence type="ECO:0000313" key="6">
    <source>
        <dbReference type="EMBL" id="MBS4195479.1"/>
    </source>
</evidence>
<keyword evidence="1" id="KW-0813">Transport</keyword>
<dbReference type="SUPFAM" id="SSF46458">
    <property type="entry name" value="Globin-like"/>
    <property type="match status" value="1"/>
</dbReference>
<dbReference type="GO" id="GO:0046872">
    <property type="term" value="F:metal ion binding"/>
    <property type="evidence" value="ECO:0007669"/>
    <property type="project" value="UniProtKB-KW"/>
</dbReference>
<dbReference type="EMBL" id="JAGYPG010000002">
    <property type="protein sequence ID" value="MBS4195479.1"/>
    <property type="molecule type" value="Genomic_DNA"/>
</dbReference>
<keyword evidence="3" id="KW-0479">Metal-binding</keyword>
<gene>
    <name evidence="6" type="ORF">KHA97_10465</name>
</gene>
<dbReference type="InterPro" id="IPR044203">
    <property type="entry name" value="GlbO/GLB3-like"/>
</dbReference>
<dbReference type="PANTHER" id="PTHR47366:SF1">
    <property type="entry name" value="TWO-ON-TWO HEMOGLOBIN-3"/>
    <property type="match status" value="1"/>
</dbReference>
<keyword evidence="2" id="KW-0349">Heme</keyword>
<dbReference type="GO" id="GO:0020037">
    <property type="term" value="F:heme binding"/>
    <property type="evidence" value="ECO:0007669"/>
    <property type="project" value="InterPro"/>
</dbReference>
<accession>A0A942TG13</accession>
<evidence type="ECO:0000256" key="3">
    <source>
        <dbReference type="ARBA" id="ARBA00022723"/>
    </source>
</evidence>
<evidence type="ECO:0000256" key="2">
    <source>
        <dbReference type="ARBA" id="ARBA00022617"/>
    </source>
</evidence>
<name>A0A942TG13_9BACI</name>
<evidence type="ECO:0000313" key="7">
    <source>
        <dbReference type="Proteomes" id="UP000681414"/>
    </source>
</evidence>
<dbReference type="Pfam" id="PF01152">
    <property type="entry name" value="Bac_globin"/>
    <property type="match status" value="1"/>
</dbReference>
<evidence type="ECO:0000256" key="1">
    <source>
        <dbReference type="ARBA" id="ARBA00022448"/>
    </source>
</evidence>
<dbReference type="GO" id="GO:0019825">
    <property type="term" value="F:oxygen binding"/>
    <property type="evidence" value="ECO:0007669"/>
    <property type="project" value="InterPro"/>
</dbReference>
<dbReference type="RefSeq" id="WP_213124694.1">
    <property type="nucleotide sequence ID" value="NZ_JAGYPG010000002.1"/>
</dbReference>
<dbReference type="GO" id="GO:0005344">
    <property type="term" value="F:oxygen carrier activity"/>
    <property type="evidence" value="ECO:0007669"/>
    <property type="project" value="InterPro"/>
</dbReference>
<organism evidence="6 7">
    <name type="scientific">Lederbergia citri</name>
    <dbReference type="NCBI Taxonomy" id="2833580"/>
    <lineage>
        <taxon>Bacteria</taxon>
        <taxon>Bacillati</taxon>
        <taxon>Bacillota</taxon>
        <taxon>Bacilli</taxon>
        <taxon>Bacillales</taxon>
        <taxon>Bacillaceae</taxon>
        <taxon>Lederbergia</taxon>
    </lineage>
</organism>
<dbReference type="InterPro" id="IPR012292">
    <property type="entry name" value="Globin/Proto"/>
</dbReference>
<reference evidence="6 7" key="1">
    <citation type="submission" date="2021-05" db="EMBL/GenBank/DDBJ databases">
        <title>Novel Bacillus species.</title>
        <authorList>
            <person name="Liu G."/>
        </authorList>
    </citation>
    <scope>NUCLEOTIDE SEQUENCE [LARGE SCALE GENOMIC DNA]</scope>
    <source>
        <strain evidence="7">FJAT-49780</strain>
    </source>
</reference>
<sequence length="130" mass="14942">MKEPRLQTVYDEIGGDKIEELVNAFYPRVYADPNISPLFEGDMHIIMEKQRKFLTQFLGGPALYSMEYGPPAMRHRHLPFKITPSRANSWLRCMKEAFDEVGLSDHPAGEMFFSRLTQVAGIMVNSEEDD</sequence>
<comment type="caution">
    <text evidence="6">The sequence shown here is derived from an EMBL/GenBank/DDBJ whole genome shotgun (WGS) entry which is preliminary data.</text>
</comment>